<comment type="similarity">
    <text evidence="8">Belongs to the two pore domain potassium channel (TC 1.A.1.8) family.</text>
</comment>
<evidence type="ECO:0000256" key="5">
    <source>
        <dbReference type="ARBA" id="ARBA00023065"/>
    </source>
</evidence>
<dbReference type="SUPFAM" id="SSF81324">
    <property type="entry name" value="Voltage-gated potassium channels"/>
    <property type="match status" value="2"/>
</dbReference>
<reference evidence="11 12" key="1">
    <citation type="submission" date="2023-11" db="EMBL/GenBank/DDBJ databases">
        <title>Halocaridina rubra genome assembly.</title>
        <authorList>
            <person name="Smith C."/>
        </authorList>
    </citation>
    <scope>NUCLEOTIDE SEQUENCE [LARGE SCALE GENOMIC DNA]</scope>
    <source>
        <strain evidence="11">EP-1</strain>
        <tissue evidence="11">Whole</tissue>
    </source>
</reference>
<feature type="domain" description="Potassium channel" evidence="10">
    <location>
        <begin position="120"/>
        <end position="180"/>
    </location>
</feature>
<evidence type="ECO:0000256" key="9">
    <source>
        <dbReference type="SAM" id="Phobius"/>
    </source>
</evidence>
<evidence type="ECO:0000256" key="2">
    <source>
        <dbReference type="ARBA" id="ARBA00022448"/>
    </source>
</evidence>
<keyword evidence="12" id="KW-1185">Reference proteome</keyword>
<dbReference type="Gene3D" id="1.10.287.70">
    <property type="match status" value="1"/>
</dbReference>
<gene>
    <name evidence="11" type="ORF">SK128_007285</name>
</gene>
<dbReference type="Proteomes" id="UP001381693">
    <property type="component" value="Unassembled WGS sequence"/>
</dbReference>
<keyword evidence="6 9" id="KW-0472">Membrane</keyword>
<feature type="transmembrane region" description="Helical" evidence="9">
    <location>
        <begin position="21"/>
        <end position="45"/>
    </location>
</feature>
<keyword evidence="4 9" id="KW-1133">Transmembrane helix</keyword>
<feature type="transmembrane region" description="Helical" evidence="9">
    <location>
        <begin position="293"/>
        <end position="312"/>
    </location>
</feature>
<comment type="subcellular location">
    <subcellularLocation>
        <location evidence="1">Membrane</location>
        <topology evidence="1">Multi-pass membrane protein</topology>
    </subcellularLocation>
</comment>
<accession>A0AAN9A989</accession>
<feature type="transmembrane region" description="Helical" evidence="9">
    <location>
        <begin position="235"/>
        <end position="256"/>
    </location>
</feature>
<name>A0AAN9A989_HALRR</name>
<evidence type="ECO:0000256" key="1">
    <source>
        <dbReference type="ARBA" id="ARBA00004141"/>
    </source>
</evidence>
<evidence type="ECO:0000256" key="4">
    <source>
        <dbReference type="ARBA" id="ARBA00022989"/>
    </source>
</evidence>
<dbReference type="InterPro" id="IPR013099">
    <property type="entry name" value="K_chnl_dom"/>
</dbReference>
<evidence type="ECO:0000256" key="8">
    <source>
        <dbReference type="RuleBase" id="RU003857"/>
    </source>
</evidence>
<dbReference type="PANTHER" id="PTHR11003">
    <property type="entry name" value="POTASSIUM CHANNEL, SUBFAMILY K"/>
    <property type="match status" value="1"/>
</dbReference>
<dbReference type="GO" id="GO:0005886">
    <property type="term" value="C:plasma membrane"/>
    <property type="evidence" value="ECO:0007669"/>
    <property type="project" value="TreeGrafter"/>
</dbReference>
<evidence type="ECO:0000313" key="11">
    <source>
        <dbReference type="EMBL" id="KAK7078864.1"/>
    </source>
</evidence>
<dbReference type="GO" id="GO:0015271">
    <property type="term" value="F:outward rectifier potassium channel activity"/>
    <property type="evidence" value="ECO:0007669"/>
    <property type="project" value="TreeGrafter"/>
</dbReference>
<sequence>MKNKFEKGKKKSFCKIFSKIIFSNLGLFIIVTIYACVGAYLFIMIELPTEERRRNKKRRISMDSADSMKYMVSWLWYHNGLNHSKSEYHALVYKNIEAFMQFVVAKSSDGSLQYDGDIDAWDYDWTFPKSLLFTVTSIAAIGYGHISPKTQMGRLFTILYNVIGIPLLLVFLANIGDFLANSFQYIYSRVCCRWCRWRRRVSEQKKNQMPESRSLWNDDIGFEVYMPTQRVNVPIVVNLCVIAVYLMIGGGLFGWWEGWDLISAVYFTFITLVTIGFGDMVPGNSFLDATDGIASALKMLATVLFCLFDRLLESRYSLFKLPERQMAQKPILG</sequence>
<feature type="transmembrane region" description="Helical" evidence="9">
    <location>
        <begin position="158"/>
        <end position="180"/>
    </location>
</feature>
<organism evidence="11 12">
    <name type="scientific">Halocaridina rubra</name>
    <name type="common">Hawaiian red shrimp</name>
    <dbReference type="NCBI Taxonomy" id="373956"/>
    <lineage>
        <taxon>Eukaryota</taxon>
        <taxon>Metazoa</taxon>
        <taxon>Ecdysozoa</taxon>
        <taxon>Arthropoda</taxon>
        <taxon>Crustacea</taxon>
        <taxon>Multicrustacea</taxon>
        <taxon>Malacostraca</taxon>
        <taxon>Eumalacostraca</taxon>
        <taxon>Eucarida</taxon>
        <taxon>Decapoda</taxon>
        <taxon>Pleocyemata</taxon>
        <taxon>Caridea</taxon>
        <taxon>Atyoidea</taxon>
        <taxon>Atyidae</taxon>
        <taxon>Halocaridina</taxon>
    </lineage>
</organism>
<keyword evidence="2 8" id="KW-0813">Transport</keyword>
<feature type="domain" description="Potassium channel" evidence="10">
    <location>
        <begin position="242"/>
        <end position="286"/>
    </location>
</feature>
<feature type="transmembrane region" description="Helical" evidence="9">
    <location>
        <begin position="263"/>
        <end position="281"/>
    </location>
</feature>
<evidence type="ECO:0000259" key="10">
    <source>
        <dbReference type="Pfam" id="PF07885"/>
    </source>
</evidence>
<dbReference type="EMBL" id="JAXCGZ010007642">
    <property type="protein sequence ID" value="KAK7078864.1"/>
    <property type="molecule type" value="Genomic_DNA"/>
</dbReference>
<evidence type="ECO:0000256" key="6">
    <source>
        <dbReference type="ARBA" id="ARBA00023136"/>
    </source>
</evidence>
<dbReference type="GO" id="GO:0030322">
    <property type="term" value="P:stabilization of membrane potential"/>
    <property type="evidence" value="ECO:0007669"/>
    <property type="project" value="TreeGrafter"/>
</dbReference>
<keyword evidence="5 8" id="KW-0406">Ion transport</keyword>
<dbReference type="InterPro" id="IPR003280">
    <property type="entry name" value="2pore_dom_K_chnl"/>
</dbReference>
<keyword evidence="7 8" id="KW-0407">Ion channel</keyword>
<dbReference type="PANTHER" id="PTHR11003:SF334">
    <property type="entry name" value="FI03418P"/>
    <property type="match status" value="1"/>
</dbReference>
<protein>
    <recommendedName>
        <fullName evidence="10">Potassium channel domain-containing protein</fullName>
    </recommendedName>
</protein>
<keyword evidence="3 8" id="KW-0812">Transmembrane</keyword>
<dbReference type="PRINTS" id="PR01333">
    <property type="entry name" value="2POREKCHANEL"/>
</dbReference>
<dbReference type="Pfam" id="PF07885">
    <property type="entry name" value="Ion_trans_2"/>
    <property type="match status" value="2"/>
</dbReference>
<evidence type="ECO:0000256" key="7">
    <source>
        <dbReference type="ARBA" id="ARBA00023303"/>
    </source>
</evidence>
<feature type="transmembrane region" description="Helical" evidence="9">
    <location>
        <begin position="130"/>
        <end position="146"/>
    </location>
</feature>
<comment type="caution">
    <text evidence="11">The sequence shown here is derived from an EMBL/GenBank/DDBJ whole genome shotgun (WGS) entry which is preliminary data.</text>
</comment>
<dbReference type="AlphaFoldDB" id="A0AAN9A989"/>
<evidence type="ECO:0000313" key="12">
    <source>
        <dbReference type="Proteomes" id="UP001381693"/>
    </source>
</evidence>
<proteinExistence type="inferred from homology"/>
<dbReference type="GO" id="GO:0022841">
    <property type="term" value="F:potassium ion leak channel activity"/>
    <property type="evidence" value="ECO:0007669"/>
    <property type="project" value="TreeGrafter"/>
</dbReference>
<evidence type="ECO:0000256" key="3">
    <source>
        <dbReference type="ARBA" id="ARBA00022692"/>
    </source>
</evidence>